<name>A0A183TUB7_SCHSO</name>
<dbReference type="WBParaSite" id="SSLN_0002080901-mRNA-1">
    <property type="protein sequence ID" value="SSLN_0002080901-mRNA-1"/>
    <property type="gene ID" value="SSLN_0002080901"/>
</dbReference>
<protein>
    <submittedName>
        <fullName evidence="3">Triplex capsid protein 1</fullName>
    </submittedName>
</protein>
<dbReference type="GO" id="GO:0005891">
    <property type="term" value="C:voltage-gated calcium channel complex"/>
    <property type="evidence" value="ECO:0007669"/>
    <property type="project" value="TreeGrafter"/>
</dbReference>
<dbReference type="STRING" id="70667.A0A183TUB7"/>
<gene>
    <name evidence="1" type="ORF">SSLN_LOCUS20065</name>
</gene>
<organism evidence="3">
    <name type="scientific">Schistocephalus solidus</name>
    <name type="common">Tapeworm</name>
    <dbReference type="NCBI Taxonomy" id="70667"/>
    <lineage>
        <taxon>Eukaryota</taxon>
        <taxon>Metazoa</taxon>
        <taxon>Spiralia</taxon>
        <taxon>Lophotrochozoa</taxon>
        <taxon>Platyhelminthes</taxon>
        <taxon>Cestoda</taxon>
        <taxon>Eucestoda</taxon>
        <taxon>Diphyllobothriidea</taxon>
        <taxon>Diphyllobothriidae</taxon>
        <taxon>Schistocephalus</taxon>
    </lineage>
</organism>
<dbReference type="PANTHER" id="PTHR10166:SF66">
    <property type="entry name" value="VWFA AND CACHE DOMAIN-CONTAINING PROTEIN CG16868"/>
    <property type="match status" value="1"/>
</dbReference>
<evidence type="ECO:0000313" key="3">
    <source>
        <dbReference type="WBParaSite" id="SSLN_0002080901-mRNA-1"/>
    </source>
</evidence>
<dbReference type="FunFam" id="3.30.450.20:FF:000024">
    <property type="entry name" value="VWFA and cache domain-containing protein 1"/>
    <property type="match status" value="1"/>
</dbReference>
<reference evidence="3" key="1">
    <citation type="submission" date="2016-06" db="UniProtKB">
        <authorList>
            <consortium name="WormBaseParasite"/>
        </authorList>
    </citation>
    <scope>IDENTIFICATION</scope>
</reference>
<dbReference type="Proteomes" id="UP000275846">
    <property type="component" value="Unassembled WGS sequence"/>
</dbReference>
<sequence>MRPFEHLVSPDGETPDQVRHMVAYLVDHTALISNPGVAPSTPSTRTAVAVLERISKLWRKRTQTSKYNHYIIRRYVAMDTGVMLMYPGALLPQNYDPTTRSWYLRALQFAGRLVFTGPYLDDGGAGSIVTLSYAIMEGNSSGVHTPGLARVTAVVAMDVTHRFLSLLLAEWLHECGPTLTGRSPRAAAILPLQGQSQYMEPKAFGLPISVFASLKNASYEAIAQILRASDLAGETQASSTAAAGGKIRMETSLESMKCLLLDDRGYLDAHPGFAILRASDLAGETQASSTAAAGGKIRMETSLESMKCLLLDDRGYLEAHPGFAVEPLIAADLLKHADFVRKVACASYTQRSLQRYYLFNTSYLGVVTNFAPGEQCMRYQAS</sequence>
<dbReference type="GO" id="GO:0005245">
    <property type="term" value="F:voltage-gated calcium channel activity"/>
    <property type="evidence" value="ECO:0007669"/>
    <property type="project" value="TreeGrafter"/>
</dbReference>
<proteinExistence type="predicted"/>
<dbReference type="OrthoDB" id="10009339at2759"/>
<evidence type="ECO:0000313" key="1">
    <source>
        <dbReference type="EMBL" id="VDM06451.1"/>
    </source>
</evidence>
<dbReference type="EMBL" id="UYSU01052064">
    <property type="protein sequence ID" value="VDM06451.1"/>
    <property type="molecule type" value="Genomic_DNA"/>
</dbReference>
<accession>A0A183TUB7</accession>
<reference evidence="1 2" key="2">
    <citation type="submission" date="2018-11" db="EMBL/GenBank/DDBJ databases">
        <authorList>
            <consortium name="Pathogen Informatics"/>
        </authorList>
    </citation>
    <scope>NUCLEOTIDE SEQUENCE [LARGE SCALE GENOMIC DNA]</scope>
    <source>
        <strain evidence="1 2">NST_G2</strain>
    </source>
</reference>
<keyword evidence="2" id="KW-1185">Reference proteome</keyword>
<dbReference type="PANTHER" id="PTHR10166">
    <property type="entry name" value="VOLTAGE-DEPENDENT CALCIUM CHANNEL SUBUNIT ALPHA-2/DELTA-RELATED"/>
    <property type="match status" value="1"/>
</dbReference>
<dbReference type="InterPro" id="IPR051173">
    <property type="entry name" value="Ca_channel_alpha-2/delta"/>
</dbReference>
<dbReference type="AlphaFoldDB" id="A0A183TUB7"/>
<dbReference type="InterPro" id="IPR029151">
    <property type="entry name" value="Sensor-like_sf"/>
</dbReference>
<dbReference type="Gene3D" id="3.30.450.20">
    <property type="entry name" value="PAS domain"/>
    <property type="match status" value="1"/>
</dbReference>
<evidence type="ECO:0000313" key="2">
    <source>
        <dbReference type="Proteomes" id="UP000275846"/>
    </source>
</evidence>
<dbReference type="SUPFAM" id="SSF103190">
    <property type="entry name" value="Sensory domain-like"/>
    <property type="match status" value="1"/>
</dbReference>